<organism evidence="1 2">
    <name type="scientific">Alkalihalophilus lindianensis</name>
    <dbReference type="NCBI Taxonomy" id="1630542"/>
    <lineage>
        <taxon>Bacteria</taxon>
        <taxon>Bacillati</taxon>
        <taxon>Bacillota</taxon>
        <taxon>Bacilli</taxon>
        <taxon>Bacillales</taxon>
        <taxon>Bacillaceae</taxon>
        <taxon>Alkalihalophilus</taxon>
    </lineage>
</organism>
<accession>A0ABU3X4S0</accession>
<dbReference type="InterPro" id="IPR007344">
    <property type="entry name" value="GrpB/CoaE"/>
</dbReference>
<dbReference type="Gene3D" id="3.30.460.10">
    <property type="entry name" value="Beta Polymerase, domain 2"/>
    <property type="match status" value="1"/>
</dbReference>
<evidence type="ECO:0000313" key="1">
    <source>
        <dbReference type="EMBL" id="MDV2682872.1"/>
    </source>
</evidence>
<dbReference type="PANTHER" id="PTHR34822:SF1">
    <property type="entry name" value="GRPB FAMILY PROTEIN"/>
    <property type="match status" value="1"/>
</dbReference>
<comment type="caution">
    <text evidence="1">The sequence shown here is derived from an EMBL/GenBank/DDBJ whole genome shotgun (WGS) entry which is preliminary data.</text>
</comment>
<dbReference type="RefSeq" id="WP_317120206.1">
    <property type="nucleotide sequence ID" value="NZ_JAWJBA010000001.1"/>
</dbReference>
<name>A0ABU3X4S0_9BACI</name>
<keyword evidence="2" id="KW-1185">Reference proteome</keyword>
<proteinExistence type="predicted"/>
<dbReference type="SUPFAM" id="SSF81301">
    <property type="entry name" value="Nucleotidyltransferase"/>
    <property type="match status" value="1"/>
</dbReference>
<dbReference type="Pfam" id="PF04229">
    <property type="entry name" value="GrpB"/>
    <property type="match status" value="1"/>
</dbReference>
<evidence type="ECO:0000313" key="2">
    <source>
        <dbReference type="Proteomes" id="UP001287282"/>
    </source>
</evidence>
<gene>
    <name evidence="1" type="ORF">RYX56_00645</name>
</gene>
<dbReference type="EMBL" id="JAWJBA010000001">
    <property type="protein sequence ID" value="MDV2682872.1"/>
    <property type="molecule type" value="Genomic_DNA"/>
</dbReference>
<reference evidence="1 2" key="1">
    <citation type="submission" date="2023-10" db="EMBL/GenBank/DDBJ databases">
        <title>Screening of Alkalihalobacillus lindianensis BZ-TG-R113 and Its Alleviation of Salt Stress on Rapeseed Growth.</title>
        <authorList>
            <person name="Zhao B."/>
            <person name="Guo T."/>
        </authorList>
    </citation>
    <scope>NUCLEOTIDE SEQUENCE [LARGE SCALE GENOMIC DNA]</scope>
    <source>
        <strain evidence="1 2">BZ-TG-R113</strain>
    </source>
</reference>
<dbReference type="Proteomes" id="UP001287282">
    <property type="component" value="Unassembled WGS sequence"/>
</dbReference>
<protein>
    <submittedName>
        <fullName evidence="1">GrpB family protein</fullName>
    </submittedName>
</protein>
<dbReference type="InterPro" id="IPR043519">
    <property type="entry name" value="NT_sf"/>
</dbReference>
<dbReference type="PANTHER" id="PTHR34822">
    <property type="entry name" value="GRPB DOMAIN PROTEIN (AFU_ORTHOLOGUE AFUA_1G01530)"/>
    <property type="match status" value="1"/>
</dbReference>
<sequence length="177" mass="20868">MRKVEVVPYQQRWAKDYESEKDQIETVLEDECLAIHHIGSTAIPTISAKPIIDIMVEVKDIKKVDDFNVEFENLGYEALGENGITDRRFFKKGGDDRTHHVHIFEQESLGIKRHIAFRDYMLAHPEEAKRYSELKQKLARNFPSNIDRYIEGKDGYIKEIERKAMEWLRENKGDEQE</sequence>